<reference evidence="1 2" key="2">
    <citation type="journal article" date="2021" name="Genomics">
        <title>High-quality reference genome for Clonorchis sinensis.</title>
        <authorList>
            <person name="Young N.D."/>
            <person name="Stroehlein A.J."/>
            <person name="Kinkar L."/>
            <person name="Wang T."/>
            <person name="Sohn W.M."/>
            <person name="Chang B.C.H."/>
            <person name="Kaur P."/>
            <person name="Weisz D."/>
            <person name="Dudchenko O."/>
            <person name="Aiden E.L."/>
            <person name="Korhonen P.K."/>
            <person name="Gasser R.B."/>
        </authorList>
    </citation>
    <scope>NUCLEOTIDE SEQUENCE [LARGE SCALE GENOMIC DNA]</scope>
    <source>
        <strain evidence="1">Cs-k2</strain>
    </source>
</reference>
<evidence type="ECO:0000313" key="2">
    <source>
        <dbReference type="Proteomes" id="UP000286415"/>
    </source>
</evidence>
<keyword evidence="2" id="KW-1185">Reference proteome</keyword>
<protein>
    <submittedName>
        <fullName evidence="1">Uncharacterized protein</fullName>
    </submittedName>
</protein>
<sequence length="221" mass="25562">MVSSKWMNLQEKGTITWYQSIRNIGRILLPSMRGTSMKNQICSSWWKTSHYACVSFCRKVARCDCLGKRASQWTYKSAFRGTQVNVVLSINGFRVNNLSFIECLWMCDSHTVDFPVVRCRSPMKRYRKVSSIRCIVLKNKTRSFGQVTAVTLIRISVFRQETLKDVAMKRLIHSGRSEYERKSEYKVSQVLLEYEATGCYSPSNIPAGFSIAYRLIARPTY</sequence>
<dbReference type="EMBL" id="NIRI02000010">
    <property type="protein sequence ID" value="KAG5453852.1"/>
    <property type="molecule type" value="Genomic_DNA"/>
</dbReference>
<evidence type="ECO:0000313" key="1">
    <source>
        <dbReference type="EMBL" id="KAG5453852.1"/>
    </source>
</evidence>
<reference evidence="1 2" key="1">
    <citation type="journal article" date="2018" name="Biotechnol. Adv.">
        <title>Improved genomic resources and new bioinformatic workflow for the carcinogenic parasite Clonorchis sinensis: Biotechnological implications.</title>
        <authorList>
            <person name="Wang D."/>
            <person name="Korhonen P.K."/>
            <person name="Gasser R.B."/>
            <person name="Young N.D."/>
        </authorList>
    </citation>
    <scope>NUCLEOTIDE SEQUENCE [LARGE SCALE GENOMIC DNA]</scope>
    <source>
        <strain evidence="1">Cs-k2</strain>
    </source>
</reference>
<proteinExistence type="predicted"/>
<comment type="caution">
    <text evidence="1">The sequence shown here is derived from an EMBL/GenBank/DDBJ whole genome shotgun (WGS) entry which is preliminary data.</text>
</comment>
<accession>A0A8T1MY99</accession>
<gene>
    <name evidence="1" type="ORF">CSKR_109624</name>
</gene>
<organism evidence="1 2">
    <name type="scientific">Clonorchis sinensis</name>
    <name type="common">Chinese liver fluke</name>
    <dbReference type="NCBI Taxonomy" id="79923"/>
    <lineage>
        <taxon>Eukaryota</taxon>
        <taxon>Metazoa</taxon>
        <taxon>Spiralia</taxon>
        <taxon>Lophotrochozoa</taxon>
        <taxon>Platyhelminthes</taxon>
        <taxon>Trematoda</taxon>
        <taxon>Digenea</taxon>
        <taxon>Opisthorchiida</taxon>
        <taxon>Opisthorchiata</taxon>
        <taxon>Opisthorchiidae</taxon>
        <taxon>Clonorchis</taxon>
    </lineage>
</organism>
<name>A0A8T1MY99_CLOSI</name>
<dbReference type="Proteomes" id="UP000286415">
    <property type="component" value="Unassembled WGS sequence"/>
</dbReference>